<reference evidence="1" key="1">
    <citation type="journal article" date="2020" name="mSystems">
        <title>Genome- and Community-Level Interaction Insights into Carbon Utilization and Element Cycling Functions of Hydrothermarchaeota in Hydrothermal Sediment.</title>
        <authorList>
            <person name="Zhou Z."/>
            <person name="Liu Y."/>
            <person name="Xu W."/>
            <person name="Pan J."/>
            <person name="Luo Z.H."/>
            <person name="Li M."/>
        </authorList>
    </citation>
    <scope>NUCLEOTIDE SEQUENCE [LARGE SCALE GENOMIC DNA]</scope>
    <source>
        <strain evidence="1">SpSt-413</strain>
    </source>
</reference>
<protein>
    <submittedName>
        <fullName evidence="1">Uncharacterized protein</fullName>
    </submittedName>
</protein>
<gene>
    <name evidence="1" type="ORF">ENR59_10640</name>
</gene>
<organism evidence="1">
    <name type="scientific">Fundidesulfovibrio putealis</name>
    <dbReference type="NCBI Taxonomy" id="270496"/>
    <lineage>
        <taxon>Bacteria</taxon>
        <taxon>Pseudomonadati</taxon>
        <taxon>Thermodesulfobacteriota</taxon>
        <taxon>Desulfovibrionia</taxon>
        <taxon>Desulfovibrionales</taxon>
        <taxon>Desulfovibrionaceae</taxon>
        <taxon>Fundidesulfovibrio</taxon>
    </lineage>
</organism>
<dbReference type="EMBL" id="DSRP01000740">
    <property type="protein sequence ID" value="HGG93390.1"/>
    <property type="molecule type" value="Genomic_DNA"/>
</dbReference>
<sequence>MPMFDTAYLDKLDAYFDSGDLEMDFEYADEEKRGRILDFLERLMDLADKADAQATKLIFRGQLEAMLGANTQK</sequence>
<name>A0A7C4EK93_9BACT</name>
<comment type="caution">
    <text evidence="1">The sequence shown here is derived from an EMBL/GenBank/DDBJ whole genome shotgun (WGS) entry which is preliminary data.</text>
</comment>
<accession>A0A7C4EK93</accession>
<evidence type="ECO:0000313" key="1">
    <source>
        <dbReference type="EMBL" id="HGG93390.1"/>
    </source>
</evidence>
<dbReference type="AlphaFoldDB" id="A0A7C4EK93"/>
<proteinExistence type="predicted"/>